<dbReference type="InterPro" id="IPR019734">
    <property type="entry name" value="TPR_rpt"/>
</dbReference>
<evidence type="ECO:0000313" key="3">
    <source>
        <dbReference type="Proteomes" id="UP000001343"/>
    </source>
</evidence>
<comment type="caution">
    <text evidence="2">The sequence shown here is derived from an EMBL/GenBank/DDBJ whole genome shotgun (WGS) entry which is preliminary data.</text>
</comment>
<organism evidence="2 3">
    <name type="scientific">Leptospira mayottensis 200901122</name>
    <dbReference type="NCBI Taxonomy" id="1193010"/>
    <lineage>
        <taxon>Bacteria</taxon>
        <taxon>Pseudomonadati</taxon>
        <taxon>Spirochaetota</taxon>
        <taxon>Spirochaetia</taxon>
        <taxon>Leptospirales</taxon>
        <taxon>Leptospiraceae</taxon>
        <taxon>Leptospira</taxon>
    </lineage>
</organism>
<reference evidence="2 3" key="1">
    <citation type="journal article" date="2014" name="Int. J. Syst. Evol. Microbiol.">
        <title>Leptospira mayottensis sp. nov., a pathogenic species of the genus Leptospira isolated from humans.</title>
        <authorList>
            <person name="Bourhy P."/>
            <person name="Collet L."/>
            <person name="Brisse S."/>
            <person name="Picardeau M."/>
        </authorList>
    </citation>
    <scope>NUCLEOTIDE SEQUENCE [LARGE SCALE GENOMIC DNA]</scope>
    <source>
        <strain evidence="2 3">200901122</strain>
    </source>
</reference>
<dbReference type="RefSeq" id="WP_002764140.1">
    <property type="nucleotide sequence ID" value="NZ_AKWM02000062.1"/>
</dbReference>
<dbReference type="AlphaFoldDB" id="A0AA87MNC8"/>
<evidence type="ECO:0000313" key="2">
    <source>
        <dbReference type="EMBL" id="EKR99009.1"/>
    </source>
</evidence>
<dbReference type="SUPFAM" id="SSF48452">
    <property type="entry name" value="TPR-like"/>
    <property type="match status" value="1"/>
</dbReference>
<dbReference type="InterPro" id="IPR011990">
    <property type="entry name" value="TPR-like_helical_dom_sf"/>
</dbReference>
<dbReference type="EMBL" id="AKWM02000062">
    <property type="protein sequence ID" value="EKR99009.1"/>
    <property type="molecule type" value="Genomic_DNA"/>
</dbReference>
<protein>
    <submittedName>
        <fullName evidence="2">Tetratricopeptide repeat protein</fullName>
    </submittedName>
</protein>
<proteinExistence type="predicted"/>
<sequence length="342" mass="39580">MFQNILHLILTLLRIQIFFYKNFGNLQADSKNSTFCKSIHRVEFKGIDSNFPWKRILLLLFLFVFVSCERSKNFGFQNRGDRPPTVEDLEAWKERLAMEEAEIVELEKKISSMAQKTRSAGALSWKIAQGYMKIGDYDMGVKFYNRALKENNEGKKVEIVGAELHFFEPAIPFFEKALLLKPIDQQLLFETALAYANASKDRGWETVRRQIAIDLFTHLAIQDPRDSRFPFQLALIYFDSSMPDSSWEGVSAGFHDQDKALRIIDDIIKKEYKNVPARFAKANFLYRLGRTEDSKEEYLKVKKTIEELNDAGLVRGGLEKNDSYQNVLQNLKKIEESSSKAE</sequence>
<evidence type="ECO:0000256" key="1">
    <source>
        <dbReference type="SAM" id="Coils"/>
    </source>
</evidence>
<name>A0AA87MNC8_9LEPT</name>
<dbReference type="Gene3D" id="1.25.40.10">
    <property type="entry name" value="Tetratricopeptide repeat domain"/>
    <property type="match status" value="1"/>
</dbReference>
<gene>
    <name evidence="2" type="ORF">LEP1GSC125_2819</name>
</gene>
<dbReference type="Pfam" id="PF13181">
    <property type="entry name" value="TPR_8"/>
    <property type="match status" value="1"/>
</dbReference>
<dbReference type="Proteomes" id="UP000001343">
    <property type="component" value="Unassembled WGS sequence"/>
</dbReference>
<feature type="coiled-coil region" evidence="1">
    <location>
        <begin position="89"/>
        <end position="116"/>
    </location>
</feature>
<accession>A0AA87MNC8</accession>
<keyword evidence="1" id="KW-0175">Coiled coil</keyword>